<evidence type="ECO:0000313" key="1">
    <source>
        <dbReference type="EMBL" id="MBD1392653.1"/>
    </source>
</evidence>
<dbReference type="EMBL" id="JACWMX010000002">
    <property type="protein sequence ID" value="MBD1392653.1"/>
    <property type="molecule type" value="Genomic_DNA"/>
</dbReference>
<evidence type="ECO:0000313" key="2">
    <source>
        <dbReference type="Proteomes" id="UP000619078"/>
    </source>
</evidence>
<dbReference type="Proteomes" id="UP000619078">
    <property type="component" value="Unassembled WGS sequence"/>
</dbReference>
<accession>A0A926NVP4</accession>
<keyword evidence="2" id="KW-1185">Reference proteome</keyword>
<name>A0A926NVP4_9SPHI</name>
<dbReference type="AlphaFoldDB" id="A0A926NVP4"/>
<sequence>MTNSNNSLILDEIVNSVASTYNWKDFYKPEIRKLIVLSDSLANNYAGDFKSDSPVLNIKIRRKNGGLQLTTKGESRFEKMYFTSDSDFFLSSSPNNKCRFFKVSDNDGYTLQVKQGEQILFQQKNNKKSCLIYAY</sequence>
<gene>
    <name evidence="1" type="ORF">IDJ76_06060</name>
</gene>
<comment type="caution">
    <text evidence="1">The sequence shown here is derived from an EMBL/GenBank/DDBJ whole genome shotgun (WGS) entry which is preliminary data.</text>
</comment>
<proteinExistence type="predicted"/>
<protein>
    <submittedName>
        <fullName evidence="1">Uncharacterized protein</fullName>
    </submittedName>
</protein>
<organism evidence="1 2">
    <name type="scientific">Mucilaginibacter glaciei</name>
    <dbReference type="NCBI Taxonomy" id="2772109"/>
    <lineage>
        <taxon>Bacteria</taxon>
        <taxon>Pseudomonadati</taxon>
        <taxon>Bacteroidota</taxon>
        <taxon>Sphingobacteriia</taxon>
        <taxon>Sphingobacteriales</taxon>
        <taxon>Sphingobacteriaceae</taxon>
        <taxon>Mucilaginibacter</taxon>
    </lineage>
</organism>
<reference evidence="1" key="1">
    <citation type="submission" date="2020-09" db="EMBL/GenBank/DDBJ databases">
        <title>Novel species of Mucilaginibacter isolated from a glacier on the Tibetan Plateau.</title>
        <authorList>
            <person name="Liu Q."/>
            <person name="Xin Y.-H."/>
        </authorList>
    </citation>
    <scope>NUCLEOTIDE SEQUENCE</scope>
    <source>
        <strain evidence="1">ZB1P21</strain>
    </source>
</reference>